<dbReference type="Proteomes" id="UP000187455">
    <property type="component" value="Unassembled WGS sequence"/>
</dbReference>
<dbReference type="STRING" id="133383.A0A1R0H1S2"/>
<dbReference type="EMBL" id="LSSL01001089">
    <property type="protein sequence ID" value="OLY83075.1"/>
    <property type="molecule type" value="Genomic_DNA"/>
</dbReference>
<dbReference type="AlphaFoldDB" id="A0A1R0H1S2"/>
<proteinExistence type="predicted"/>
<name>A0A1R0H1S2_9FUNG</name>
<evidence type="ECO:0000313" key="1">
    <source>
        <dbReference type="EMBL" id="OLY83075.1"/>
    </source>
</evidence>
<comment type="caution">
    <text evidence="1">The sequence shown here is derived from an EMBL/GenBank/DDBJ whole genome shotgun (WGS) entry which is preliminary data.</text>
</comment>
<evidence type="ECO:0000313" key="2">
    <source>
        <dbReference type="Proteomes" id="UP000187455"/>
    </source>
</evidence>
<organism evidence="1 2">
    <name type="scientific">Smittium mucronatum</name>
    <dbReference type="NCBI Taxonomy" id="133383"/>
    <lineage>
        <taxon>Eukaryota</taxon>
        <taxon>Fungi</taxon>
        <taxon>Fungi incertae sedis</taxon>
        <taxon>Zoopagomycota</taxon>
        <taxon>Kickxellomycotina</taxon>
        <taxon>Harpellomycetes</taxon>
        <taxon>Harpellales</taxon>
        <taxon>Legeriomycetaceae</taxon>
        <taxon>Smittium</taxon>
    </lineage>
</organism>
<gene>
    <name evidence="1" type="ORF">AYI68_g2797</name>
</gene>
<accession>A0A1R0H1S2</accession>
<keyword evidence="2" id="KW-1185">Reference proteome</keyword>
<protein>
    <submittedName>
        <fullName evidence="1">Uncharacterized protein</fullName>
    </submittedName>
</protein>
<dbReference type="OrthoDB" id="2142040at2759"/>
<reference evidence="1 2" key="1">
    <citation type="journal article" date="2016" name="Mol. Biol. Evol.">
        <title>Genome-Wide Survey of Gut Fungi (Harpellales) Reveals the First Horizontally Transferred Ubiquitin Gene from a Mosquito Host.</title>
        <authorList>
            <person name="Wang Y."/>
            <person name="White M.M."/>
            <person name="Kvist S."/>
            <person name="Moncalvo J.M."/>
        </authorList>
    </citation>
    <scope>NUCLEOTIDE SEQUENCE [LARGE SCALE GENOMIC DNA]</scope>
    <source>
        <strain evidence="1 2">ALG-7-W6</strain>
    </source>
</reference>
<sequence>MIIPGGANRNQRNGFFTGLIGNRKLSGNICEVLVGDPRGIRWIPQRGIMDKTNFYPIPVGFAKNGLPLYFAKANIGGNVCASALSEYFSGGALCLINGKISIPTKYYVLSYGP</sequence>